<accession>A0A9P8VQS7</accession>
<dbReference type="InterPro" id="IPR056884">
    <property type="entry name" value="NPHP3-like_N"/>
</dbReference>
<dbReference type="PANTHER" id="PTHR10039">
    <property type="entry name" value="AMELOGENIN"/>
    <property type="match status" value="1"/>
</dbReference>
<dbReference type="InterPro" id="IPR007111">
    <property type="entry name" value="NACHT_NTPase"/>
</dbReference>
<feature type="domain" description="NACHT" evidence="5">
    <location>
        <begin position="396"/>
        <end position="546"/>
    </location>
</feature>
<name>A0A9P8VQS7_9HYPO</name>
<dbReference type="Pfam" id="PF22939">
    <property type="entry name" value="WHD_GPIID"/>
    <property type="match status" value="1"/>
</dbReference>
<dbReference type="InterPro" id="IPR002110">
    <property type="entry name" value="Ankyrin_rpt"/>
</dbReference>
<evidence type="ECO:0000256" key="4">
    <source>
        <dbReference type="SAM" id="MobiDB-lite"/>
    </source>
</evidence>
<evidence type="ECO:0000256" key="3">
    <source>
        <dbReference type="PROSITE-ProRule" id="PRU00023"/>
    </source>
</evidence>
<dbReference type="Gene3D" id="1.25.40.20">
    <property type="entry name" value="Ankyrin repeat-containing domain"/>
    <property type="match status" value="1"/>
</dbReference>
<dbReference type="Gene3D" id="3.40.50.1820">
    <property type="entry name" value="alpha/beta hydrolase"/>
    <property type="match status" value="1"/>
</dbReference>
<sequence>MKHVKRFKSRVLGRTTSPARSTLENPSRSTNTPEPESQPESVCSTEPTEPRTEKRGLFKLADSKPDSSGSKNYPVDIIAVHGLNGDAFSTWCHKPDGTLWLRDLLPEFLPGCRVYTYGYPSKIFSESSARVQEYARNLLVSLRDICEDSTIGKRSIIFVCHSLGGIVFKQALVIAHEDDNLYGEVLKSIIGVAFLATPHRGSTAANLGSVFGTIINTFRATASAGMAPRAVRTDLLSHLIYDSDALQDLSMSARNRLGNISVVSCYENKPTAPLSSLIVNRASATLEIPNEEPIPMFEDHKSICRFSGETESYMKLARALRRIAAQSLDVSPTLERASTHSSNIILSDLERTCMTLLNDHDVAKDTELPPKPVPGTCQWIHSHHLFVSWLGEGSNALLWLTGHPGSGKTMLSYSLAQYFNDVRARSRNVIIYLCQNKNKQTDGRAVLIGLILQIIDRHRSMIRHVRSVFERQGPSMIRSFALLWRIFLRIVMDPKAGSLYIILDALDECERASCHQLLESISDILADSSQPMQNGNRVKFLITSRPFLHQSYANTKKALQSHIPIDDDQTGYTDDLRVFIQERVHEISLNRQFSSDVRDFLYQTITSKADRTFLWIHMVLASIEKSFLTSRKDFQKIIASIPEGLAEIYQRYLSSIPSDHQDDASNLLKLLLACSRPLHLDELNIAFTIDALHVTVDDVMQDTQNSIAHTVQGILGSLVRVTGRHVYLVHQSVKEFLLEQAAPKYDSFPAMRTVNLQSSALRLATVCIQYLLLDDFKIDFFRAKGSPTEPVLEIPDLLDELPLIDYGGDFWDEEGHNLTPDVLFREPDALHPDICDSLISNYAFYSYASLHWAEHFAICEEAASDDLRVAAMSLLDVDTTSCRNWLHFYRTRAGTSIDDNLLDRGPILLASQFNLYTVLNNFLASCEPSQAIKNQSLYWASRFGHDRIVASLLRVGAEPNSRELDGQTALTTASEHGNLACVVKLLADKRTNINMPGQNGRNALSFACGGGHDKIVNELLSRSACNTDDPDDSGVTPFIYAVRGGITQSC</sequence>
<dbReference type="AlphaFoldDB" id="A0A9P8VQS7"/>
<reference evidence="6 7" key="1">
    <citation type="journal article" date="2021" name="Nat. Commun.">
        <title>Genetic determinants of endophytism in the Arabidopsis root mycobiome.</title>
        <authorList>
            <person name="Mesny F."/>
            <person name="Miyauchi S."/>
            <person name="Thiergart T."/>
            <person name="Pickel B."/>
            <person name="Atanasova L."/>
            <person name="Karlsson M."/>
            <person name="Huettel B."/>
            <person name="Barry K.W."/>
            <person name="Haridas S."/>
            <person name="Chen C."/>
            <person name="Bauer D."/>
            <person name="Andreopoulos W."/>
            <person name="Pangilinan J."/>
            <person name="LaButti K."/>
            <person name="Riley R."/>
            <person name="Lipzen A."/>
            <person name="Clum A."/>
            <person name="Drula E."/>
            <person name="Henrissat B."/>
            <person name="Kohler A."/>
            <person name="Grigoriev I.V."/>
            <person name="Martin F.M."/>
            <person name="Hacquard S."/>
        </authorList>
    </citation>
    <scope>NUCLEOTIDE SEQUENCE [LARGE SCALE GENOMIC DNA]</scope>
    <source>
        <strain evidence="6 7">MPI-CAGE-CH-0241</strain>
    </source>
</reference>
<dbReference type="InterPro" id="IPR036770">
    <property type="entry name" value="Ankyrin_rpt-contain_sf"/>
</dbReference>
<dbReference type="OrthoDB" id="5086500at2759"/>
<evidence type="ECO:0000256" key="2">
    <source>
        <dbReference type="ARBA" id="ARBA00022737"/>
    </source>
</evidence>
<dbReference type="InterPro" id="IPR029058">
    <property type="entry name" value="AB_hydrolase_fold"/>
</dbReference>
<comment type="caution">
    <text evidence="6">The sequence shown here is derived from an EMBL/GenBank/DDBJ whole genome shotgun (WGS) entry which is preliminary data.</text>
</comment>
<comment type="similarity">
    <text evidence="1">Belongs to the putative lipase ROG1 family.</text>
</comment>
<gene>
    <name evidence="6" type="ORF">B0T10DRAFT_234496</name>
</gene>
<dbReference type="InterPro" id="IPR007751">
    <property type="entry name" value="DUF676_lipase-like"/>
</dbReference>
<proteinExistence type="inferred from homology"/>
<dbReference type="PROSITE" id="PS50088">
    <property type="entry name" value="ANK_REPEAT"/>
    <property type="match status" value="1"/>
</dbReference>
<dbReference type="Pfam" id="PF05057">
    <property type="entry name" value="DUF676"/>
    <property type="match status" value="1"/>
</dbReference>
<dbReference type="EMBL" id="JAGPYM010000044">
    <property type="protein sequence ID" value="KAH6873842.1"/>
    <property type="molecule type" value="Genomic_DNA"/>
</dbReference>
<evidence type="ECO:0000256" key="1">
    <source>
        <dbReference type="ARBA" id="ARBA00007920"/>
    </source>
</evidence>
<dbReference type="PROSITE" id="PS50837">
    <property type="entry name" value="NACHT"/>
    <property type="match status" value="1"/>
</dbReference>
<feature type="compositionally biased region" description="Basic residues" evidence="4">
    <location>
        <begin position="1"/>
        <end position="11"/>
    </location>
</feature>
<dbReference type="SMART" id="SM00248">
    <property type="entry name" value="ANK"/>
    <property type="match status" value="3"/>
</dbReference>
<keyword evidence="7" id="KW-1185">Reference proteome</keyword>
<keyword evidence="3" id="KW-0040">ANK repeat</keyword>
<dbReference type="SUPFAM" id="SSF53474">
    <property type="entry name" value="alpha/beta-Hydrolases"/>
    <property type="match status" value="1"/>
</dbReference>
<dbReference type="Pfam" id="PF12796">
    <property type="entry name" value="Ank_2"/>
    <property type="match status" value="1"/>
</dbReference>
<dbReference type="InterPro" id="IPR027417">
    <property type="entry name" value="P-loop_NTPase"/>
</dbReference>
<dbReference type="Gene3D" id="3.40.50.300">
    <property type="entry name" value="P-loop containing nucleotide triphosphate hydrolases"/>
    <property type="match status" value="1"/>
</dbReference>
<evidence type="ECO:0000313" key="7">
    <source>
        <dbReference type="Proteomes" id="UP000777438"/>
    </source>
</evidence>
<protein>
    <recommendedName>
        <fullName evidence="5">NACHT domain-containing protein</fullName>
    </recommendedName>
</protein>
<evidence type="ECO:0000313" key="6">
    <source>
        <dbReference type="EMBL" id="KAH6873842.1"/>
    </source>
</evidence>
<feature type="repeat" description="ANK" evidence="3">
    <location>
        <begin position="965"/>
        <end position="998"/>
    </location>
</feature>
<evidence type="ECO:0000259" key="5">
    <source>
        <dbReference type="PROSITE" id="PS50837"/>
    </source>
</evidence>
<dbReference type="Pfam" id="PF24883">
    <property type="entry name" value="NPHP3_N"/>
    <property type="match status" value="1"/>
</dbReference>
<dbReference type="SUPFAM" id="SSF52540">
    <property type="entry name" value="P-loop containing nucleoside triphosphate hydrolases"/>
    <property type="match status" value="1"/>
</dbReference>
<dbReference type="Proteomes" id="UP000777438">
    <property type="component" value="Unassembled WGS sequence"/>
</dbReference>
<dbReference type="PROSITE" id="PS50297">
    <property type="entry name" value="ANK_REP_REGION"/>
    <property type="match status" value="1"/>
</dbReference>
<organism evidence="6 7">
    <name type="scientific">Thelonectria olida</name>
    <dbReference type="NCBI Taxonomy" id="1576542"/>
    <lineage>
        <taxon>Eukaryota</taxon>
        <taxon>Fungi</taxon>
        <taxon>Dikarya</taxon>
        <taxon>Ascomycota</taxon>
        <taxon>Pezizomycotina</taxon>
        <taxon>Sordariomycetes</taxon>
        <taxon>Hypocreomycetidae</taxon>
        <taxon>Hypocreales</taxon>
        <taxon>Nectriaceae</taxon>
        <taxon>Thelonectria</taxon>
    </lineage>
</organism>
<feature type="compositionally biased region" description="Polar residues" evidence="4">
    <location>
        <begin position="14"/>
        <end position="47"/>
    </location>
</feature>
<feature type="region of interest" description="Disordered" evidence="4">
    <location>
        <begin position="1"/>
        <end position="70"/>
    </location>
</feature>
<dbReference type="InterPro" id="IPR054471">
    <property type="entry name" value="GPIID_WHD"/>
</dbReference>
<feature type="compositionally biased region" description="Basic and acidic residues" evidence="4">
    <location>
        <begin position="48"/>
        <end position="65"/>
    </location>
</feature>
<dbReference type="SUPFAM" id="SSF48403">
    <property type="entry name" value="Ankyrin repeat"/>
    <property type="match status" value="1"/>
</dbReference>
<dbReference type="PANTHER" id="PTHR10039:SF14">
    <property type="entry name" value="NACHT DOMAIN-CONTAINING PROTEIN"/>
    <property type="match status" value="1"/>
</dbReference>
<keyword evidence="2" id="KW-0677">Repeat</keyword>